<feature type="compositionally biased region" description="Basic and acidic residues" evidence="3">
    <location>
        <begin position="95"/>
        <end position="107"/>
    </location>
</feature>
<feature type="compositionally biased region" description="Low complexity" evidence="3">
    <location>
        <begin position="109"/>
        <end position="118"/>
    </location>
</feature>
<protein>
    <recommendedName>
        <fullName evidence="6">IQ-domain 3</fullName>
    </recommendedName>
</protein>
<evidence type="ECO:0000256" key="2">
    <source>
        <dbReference type="ARBA" id="ARBA00024341"/>
    </source>
</evidence>
<comment type="caution">
    <text evidence="4">The sequence shown here is derived from an EMBL/GenBank/DDBJ whole genome shotgun (WGS) entry which is preliminary data.</text>
</comment>
<sequence>MHVEFLKVKVYFLAGDGKPGYIVVKTGSLVSDSEMGRNGRWFSSIKKTLSPSSKEKKSQKPEKKGLAEENPSIPETSVVENVGGSYDSHPFPQPEEVKPVEVEDEPPKSASSVSVATGAAGSSTLTANMAEEAAIRIQTAFRGYLARRVLWDLRGLVRLKTVVEGPSVKRQTANTLKYTQNASHVQSQINSRRVRMSEENQALQRQLLLKRAKELANLQNGDDWNDSVQSKEQMEAKLLSKYEAMMRRERAMAYSFSHQQPWKKSAGPPNLLFMDPTNPQWGWSWSERNMAARPREARAEKDPGNDHASIKTGITITRNEIAKSYARHQLNSAPSTPRSKVGGPLVSQKSKAGPSPQAFVSGVEANLDDDDDSQSVVSVRSERNRRHSVAGPIVKNDENFAGSPAARKRVVAAKSAKAKPREKGMSENGGGSTTATAASGGRAKKQLGFPGSPAKPRRHSGPPKVETTISNELE</sequence>
<dbReference type="PROSITE" id="PS50096">
    <property type="entry name" value="IQ"/>
    <property type="match status" value="1"/>
</dbReference>
<keyword evidence="5" id="KW-1185">Reference proteome</keyword>
<feature type="compositionally biased region" description="Basic residues" evidence="3">
    <location>
        <begin position="406"/>
        <end position="418"/>
    </location>
</feature>
<dbReference type="EMBL" id="JARYMX010000003">
    <property type="protein sequence ID" value="KAJ9554863.1"/>
    <property type="molecule type" value="Genomic_DNA"/>
</dbReference>
<feature type="region of interest" description="Disordered" evidence="3">
    <location>
        <begin position="42"/>
        <end position="118"/>
    </location>
</feature>
<comment type="similarity">
    <text evidence="2">Belongs to the IQD family.</text>
</comment>
<gene>
    <name evidence="4" type="ORF">OSB04_009477</name>
</gene>
<dbReference type="PANTHER" id="PTHR32295:SF168">
    <property type="entry name" value="IQ MOTIF, EF-HAND BINDING SITE-RELATED"/>
    <property type="match status" value="1"/>
</dbReference>
<evidence type="ECO:0008006" key="6">
    <source>
        <dbReference type="Google" id="ProtNLM"/>
    </source>
</evidence>
<keyword evidence="1" id="KW-0112">Calmodulin-binding</keyword>
<feature type="region of interest" description="Disordered" evidence="3">
    <location>
        <begin position="329"/>
        <end position="474"/>
    </location>
</feature>
<dbReference type="Pfam" id="PF00612">
    <property type="entry name" value="IQ"/>
    <property type="match status" value="1"/>
</dbReference>
<evidence type="ECO:0000256" key="3">
    <source>
        <dbReference type="SAM" id="MobiDB-lite"/>
    </source>
</evidence>
<evidence type="ECO:0000256" key="1">
    <source>
        <dbReference type="ARBA" id="ARBA00022860"/>
    </source>
</evidence>
<dbReference type="GO" id="GO:0005516">
    <property type="term" value="F:calmodulin binding"/>
    <property type="evidence" value="ECO:0007669"/>
    <property type="project" value="UniProtKB-KW"/>
</dbReference>
<organism evidence="4 5">
    <name type="scientific">Centaurea solstitialis</name>
    <name type="common">yellow star-thistle</name>
    <dbReference type="NCBI Taxonomy" id="347529"/>
    <lineage>
        <taxon>Eukaryota</taxon>
        <taxon>Viridiplantae</taxon>
        <taxon>Streptophyta</taxon>
        <taxon>Embryophyta</taxon>
        <taxon>Tracheophyta</taxon>
        <taxon>Spermatophyta</taxon>
        <taxon>Magnoliopsida</taxon>
        <taxon>eudicotyledons</taxon>
        <taxon>Gunneridae</taxon>
        <taxon>Pentapetalae</taxon>
        <taxon>asterids</taxon>
        <taxon>campanulids</taxon>
        <taxon>Asterales</taxon>
        <taxon>Asteraceae</taxon>
        <taxon>Carduoideae</taxon>
        <taxon>Cardueae</taxon>
        <taxon>Centaureinae</taxon>
        <taxon>Centaurea</taxon>
    </lineage>
</organism>
<dbReference type="InterPro" id="IPR000048">
    <property type="entry name" value="IQ_motif_EF-hand-BS"/>
</dbReference>
<evidence type="ECO:0000313" key="4">
    <source>
        <dbReference type="EMBL" id="KAJ9554863.1"/>
    </source>
</evidence>
<evidence type="ECO:0000313" key="5">
    <source>
        <dbReference type="Proteomes" id="UP001172457"/>
    </source>
</evidence>
<reference evidence="4" key="1">
    <citation type="submission" date="2023-03" db="EMBL/GenBank/DDBJ databases">
        <title>Chromosome-scale reference genome and RAD-based genetic map of yellow starthistle (Centaurea solstitialis) reveal putative structural variation and QTLs associated with invader traits.</title>
        <authorList>
            <person name="Reatini B."/>
            <person name="Cang F.A."/>
            <person name="Jiang Q."/>
            <person name="Mckibben M.T.W."/>
            <person name="Barker M.S."/>
            <person name="Rieseberg L.H."/>
            <person name="Dlugosch K.M."/>
        </authorList>
    </citation>
    <scope>NUCLEOTIDE SEQUENCE</scope>
    <source>
        <strain evidence="4">CAN-66</strain>
        <tissue evidence="4">Leaf</tissue>
    </source>
</reference>
<dbReference type="AlphaFoldDB" id="A0AA38T5R0"/>
<accession>A0AA38T5R0</accession>
<dbReference type="PANTHER" id="PTHR32295">
    <property type="entry name" value="IQ-DOMAIN 5-RELATED"/>
    <property type="match status" value="1"/>
</dbReference>
<feature type="compositionally biased region" description="Basic and acidic residues" evidence="3">
    <location>
        <begin position="53"/>
        <end position="67"/>
    </location>
</feature>
<feature type="region of interest" description="Disordered" evidence="3">
    <location>
        <begin position="292"/>
        <end position="312"/>
    </location>
</feature>
<dbReference type="Proteomes" id="UP001172457">
    <property type="component" value="Chromosome 3"/>
</dbReference>
<feature type="compositionally biased region" description="Polar residues" evidence="3">
    <location>
        <begin position="329"/>
        <end position="338"/>
    </location>
</feature>
<name>A0AA38T5R0_9ASTR</name>
<proteinExistence type="inferred from homology"/>
<feature type="compositionally biased region" description="Basic and acidic residues" evidence="3">
    <location>
        <begin position="293"/>
        <end position="309"/>
    </location>
</feature>